<dbReference type="Gramene" id="PVH64020">
    <property type="protein sequence ID" value="PVH64020"/>
    <property type="gene ID" value="PAHAL_2G166100"/>
</dbReference>
<dbReference type="EMBL" id="CM008047">
    <property type="protein sequence ID" value="PVH64020.1"/>
    <property type="molecule type" value="Genomic_DNA"/>
</dbReference>
<dbReference type="AlphaFoldDB" id="A0A2T8KPE4"/>
<dbReference type="Proteomes" id="UP000243499">
    <property type="component" value="Chromosome 2"/>
</dbReference>
<gene>
    <name evidence="1" type="ORF">PAHAL_2G166100</name>
</gene>
<protein>
    <submittedName>
        <fullName evidence="1">Uncharacterized protein</fullName>
    </submittedName>
</protein>
<sequence>MEQVESSHDLPTTATKVLPLCCTTICDYYKALIRKYKLSQPARTKIKGKENMVKEDSNGNLTTTSTRVLPLCCTIICDFYEALIYKY</sequence>
<proteinExistence type="predicted"/>
<accession>A0A2T8KPE4</accession>
<name>A0A2T8KPE4_9POAL</name>
<reference evidence="1" key="1">
    <citation type="submission" date="2018-04" db="EMBL/GenBank/DDBJ databases">
        <title>WGS assembly of Panicum hallii.</title>
        <authorList>
            <person name="Lovell J."/>
            <person name="Jenkins J."/>
            <person name="Lowry D."/>
            <person name="Mamidi S."/>
            <person name="Sreedasyam A."/>
            <person name="Weng X."/>
            <person name="Barry K."/>
            <person name="Bonette J."/>
            <person name="Campitelli B."/>
            <person name="Daum C."/>
            <person name="Gordon S."/>
            <person name="Gould B."/>
            <person name="Lipzen A."/>
            <person name="Macqueen A."/>
            <person name="Palacio-Mejia J."/>
            <person name="Plott C."/>
            <person name="Shakirov E."/>
            <person name="Shu S."/>
            <person name="Yoshinaga Y."/>
            <person name="Zane M."/>
            <person name="Rokhsar D."/>
            <person name="Grimwood J."/>
            <person name="Schmutz J."/>
            <person name="Juenger T."/>
        </authorList>
    </citation>
    <scope>NUCLEOTIDE SEQUENCE [LARGE SCALE GENOMIC DNA]</scope>
    <source>
        <strain evidence="1">FIL2</strain>
    </source>
</reference>
<evidence type="ECO:0000313" key="1">
    <source>
        <dbReference type="EMBL" id="PVH64020.1"/>
    </source>
</evidence>
<organism evidence="1">
    <name type="scientific">Panicum hallii</name>
    <dbReference type="NCBI Taxonomy" id="206008"/>
    <lineage>
        <taxon>Eukaryota</taxon>
        <taxon>Viridiplantae</taxon>
        <taxon>Streptophyta</taxon>
        <taxon>Embryophyta</taxon>
        <taxon>Tracheophyta</taxon>
        <taxon>Spermatophyta</taxon>
        <taxon>Magnoliopsida</taxon>
        <taxon>Liliopsida</taxon>
        <taxon>Poales</taxon>
        <taxon>Poaceae</taxon>
        <taxon>PACMAD clade</taxon>
        <taxon>Panicoideae</taxon>
        <taxon>Panicodae</taxon>
        <taxon>Paniceae</taxon>
        <taxon>Panicinae</taxon>
        <taxon>Panicum</taxon>
        <taxon>Panicum sect. Panicum</taxon>
    </lineage>
</organism>